<evidence type="ECO:0000259" key="5">
    <source>
        <dbReference type="Pfam" id="PF02650"/>
    </source>
</evidence>
<feature type="domain" description="WhiA LAGLIDADG-like" evidence="7">
    <location>
        <begin position="124"/>
        <end position="215"/>
    </location>
</feature>
<reference evidence="8" key="1">
    <citation type="submission" date="2020-10" db="EMBL/GenBank/DDBJ databases">
        <authorList>
            <person name="Gilroy R."/>
        </authorList>
    </citation>
    <scope>NUCLEOTIDE SEQUENCE</scope>
    <source>
        <strain evidence="8">CHK160-1198</strain>
    </source>
</reference>
<evidence type="ECO:0000313" key="9">
    <source>
        <dbReference type="Proteomes" id="UP000824099"/>
    </source>
</evidence>
<protein>
    <recommendedName>
        <fullName evidence="4">Probable cell division protein WhiA</fullName>
    </recommendedName>
</protein>
<evidence type="ECO:0000259" key="7">
    <source>
        <dbReference type="Pfam" id="PF14527"/>
    </source>
</evidence>
<dbReference type="GO" id="GO:0051301">
    <property type="term" value="P:cell division"/>
    <property type="evidence" value="ECO:0007669"/>
    <property type="project" value="UniProtKB-UniRule"/>
</dbReference>
<comment type="function">
    <text evidence="4">Involved in cell division and chromosome segregation.</text>
</comment>
<keyword evidence="1 4" id="KW-0132">Cell division</keyword>
<comment type="similarity">
    <text evidence="4">Belongs to the WhiA family.</text>
</comment>
<sequence length="308" mass="34719">MSFSNEVKNELARLEGQNLCCDKAELYGLLKMSGALTLHKKGMGINFTTENAALARRVLQLLKTNFQLRMEVLTTRSRRLKKNNRYQLRVMPSAEVSQALRELCLLQASQTERAELLQRNCCKRAFLRGTFLGGGSVSRPAGDYHLEIVTEEHSFAELIRENMAFFALAAKITDRKNEYIVYLKEGNAITAFLSIIGAHNALLKFENVRIIKEMRNNVNRIVNCETANLNKTVQAAVEQVETIKFIENVYGLNNLSPPLRETAELRLLYPEASLAEIANMSDGKIGKSGINHRLKKIKQLAKDLGMTD</sequence>
<evidence type="ECO:0000256" key="4">
    <source>
        <dbReference type="HAMAP-Rule" id="MF_01420"/>
    </source>
</evidence>
<evidence type="ECO:0000259" key="6">
    <source>
        <dbReference type="Pfam" id="PF10298"/>
    </source>
</evidence>
<dbReference type="PANTHER" id="PTHR37307:SF1">
    <property type="entry name" value="CELL DIVISION PROTEIN WHIA-RELATED"/>
    <property type="match status" value="1"/>
</dbReference>
<dbReference type="NCBIfam" id="TIGR00647">
    <property type="entry name" value="DNA_bind_WhiA"/>
    <property type="match status" value="1"/>
</dbReference>
<keyword evidence="3 4" id="KW-0131">Cell cycle</keyword>
<dbReference type="InterPro" id="IPR003802">
    <property type="entry name" value="Sporulation_regulator_WhiA"/>
</dbReference>
<dbReference type="HAMAP" id="MF_01420">
    <property type="entry name" value="HTH_type_WhiA"/>
    <property type="match status" value="1"/>
</dbReference>
<dbReference type="EMBL" id="DVNI01000057">
    <property type="protein sequence ID" value="HIU64171.1"/>
    <property type="molecule type" value="Genomic_DNA"/>
</dbReference>
<dbReference type="InterPro" id="IPR018478">
    <property type="entry name" value="Sporu_reg_WhiA_N_dom"/>
</dbReference>
<evidence type="ECO:0000256" key="3">
    <source>
        <dbReference type="ARBA" id="ARBA00023306"/>
    </source>
</evidence>
<dbReference type="SUPFAM" id="SSF55608">
    <property type="entry name" value="Homing endonucleases"/>
    <property type="match status" value="1"/>
</dbReference>
<dbReference type="InterPro" id="IPR023054">
    <property type="entry name" value="Sporulation_regulator_WhiA_C"/>
</dbReference>
<evidence type="ECO:0000256" key="2">
    <source>
        <dbReference type="ARBA" id="ARBA00023125"/>
    </source>
</evidence>
<feature type="domain" description="Sporulation regulator WhiA C-terminal" evidence="5">
    <location>
        <begin position="218"/>
        <end position="301"/>
    </location>
</feature>
<dbReference type="InterPro" id="IPR039518">
    <property type="entry name" value="WhiA_LAGLIDADG_dom"/>
</dbReference>
<keyword evidence="2 4" id="KW-0238">DNA-binding</keyword>
<dbReference type="Proteomes" id="UP000824099">
    <property type="component" value="Unassembled WGS sequence"/>
</dbReference>
<name>A0A9D1MQ08_9FIRM</name>
<dbReference type="Pfam" id="PF10298">
    <property type="entry name" value="WhiA_N"/>
    <property type="match status" value="1"/>
</dbReference>
<proteinExistence type="inferred from homology"/>
<accession>A0A9D1MQ08</accession>
<comment type="caution">
    <text evidence="8">The sequence shown here is derived from an EMBL/GenBank/DDBJ whole genome shotgun (WGS) entry which is preliminary data.</text>
</comment>
<dbReference type="PANTHER" id="PTHR37307">
    <property type="entry name" value="CELL DIVISION PROTEIN WHIA-RELATED"/>
    <property type="match status" value="1"/>
</dbReference>
<dbReference type="InterPro" id="IPR027434">
    <property type="entry name" value="Homing_endonucl"/>
</dbReference>
<organism evidence="8 9">
    <name type="scientific">Candidatus Avacidaminococcus intestinavium</name>
    <dbReference type="NCBI Taxonomy" id="2840684"/>
    <lineage>
        <taxon>Bacteria</taxon>
        <taxon>Bacillati</taxon>
        <taxon>Bacillota</taxon>
        <taxon>Negativicutes</taxon>
        <taxon>Acidaminococcales</taxon>
        <taxon>Acidaminococcaceae</taxon>
        <taxon>Acidaminococcaceae incertae sedis</taxon>
        <taxon>Candidatus Avacidaminococcus</taxon>
    </lineage>
</organism>
<evidence type="ECO:0000256" key="1">
    <source>
        <dbReference type="ARBA" id="ARBA00022618"/>
    </source>
</evidence>
<dbReference type="GO" id="GO:0003677">
    <property type="term" value="F:DNA binding"/>
    <property type="evidence" value="ECO:0007669"/>
    <property type="project" value="UniProtKB-UniRule"/>
</dbReference>
<dbReference type="Pfam" id="PF02650">
    <property type="entry name" value="HTH_WhiA"/>
    <property type="match status" value="1"/>
</dbReference>
<gene>
    <name evidence="4 8" type="primary">whiA</name>
    <name evidence="8" type="ORF">IAB06_03915</name>
</gene>
<dbReference type="Pfam" id="PF14527">
    <property type="entry name" value="LAGLIDADG_WhiA"/>
    <property type="match status" value="1"/>
</dbReference>
<dbReference type="Gene3D" id="3.10.28.10">
    <property type="entry name" value="Homing endonucleases"/>
    <property type="match status" value="1"/>
</dbReference>
<dbReference type="GO" id="GO:0043937">
    <property type="term" value="P:regulation of sporulation"/>
    <property type="evidence" value="ECO:0007669"/>
    <property type="project" value="InterPro"/>
</dbReference>
<feature type="domain" description="Sporulation transcription regulator WhiA N-terminal" evidence="6">
    <location>
        <begin position="20"/>
        <end position="105"/>
    </location>
</feature>
<dbReference type="AlphaFoldDB" id="A0A9D1MQ08"/>
<reference evidence="8" key="2">
    <citation type="journal article" date="2021" name="PeerJ">
        <title>Extensive microbial diversity within the chicken gut microbiome revealed by metagenomics and culture.</title>
        <authorList>
            <person name="Gilroy R."/>
            <person name="Ravi A."/>
            <person name="Getino M."/>
            <person name="Pursley I."/>
            <person name="Horton D.L."/>
            <person name="Alikhan N.F."/>
            <person name="Baker D."/>
            <person name="Gharbi K."/>
            <person name="Hall N."/>
            <person name="Watson M."/>
            <person name="Adriaenssens E.M."/>
            <person name="Foster-Nyarko E."/>
            <person name="Jarju S."/>
            <person name="Secka A."/>
            <person name="Antonio M."/>
            <person name="Oren A."/>
            <person name="Chaudhuri R.R."/>
            <person name="La Ragione R."/>
            <person name="Hildebrand F."/>
            <person name="Pallen M.J."/>
        </authorList>
    </citation>
    <scope>NUCLEOTIDE SEQUENCE</scope>
    <source>
        <strain evidence="8">CHK160-1198</strain>
    </source>
</reference>
<evidence type="ECO:0000313" key="8">
    <source>
        <dbReference type="EMBL" id="HIU64171.1"/>
    </source>
</evidence>